<dbReference type="SUPFAM" id="SSF53822">
    <property type="entry name" value="Periplasmic binding protein-like I"/>
    <property type="match status" value="1"/>
</dbReference>
<dbReference type="InterPro" id="IPR038550">
    <property type="entry name" value="GPCR_3_9-Cys_sf"/>
</dbReference>
<dbReference type="Proteomes" id="UP000694559">
    <property type="component" value="Unplaced"/>
</dbReference>
<dbReference type="OMA" id="KSFYIHF"/>
<dbReference type="PROSITE" id="PS50259">
    <property type="entry name" value="G_PROTEIN_RECEP_F3_4"/>
    <property type="match status" value="1"/>
</dbReference>
<dbReference type="InterPro" id="IPR011500">
    <property type="entry name" value="GPCR_3_9-Cys_dom"/>
</dbReference>
<dbReference type="PROSITE" id="PS00981">
    <property type="entry name" value="G_PROTEIN_RECEP_F3_3"/>
    <property type="match status" value="1"/>
</dbReference>
<keyword evidence="6 12" id="KW-1133">Transmembrane helix</keyword>
<dbReference type="InterPro" id="IPR004073">
    <property type="entry name" value="GPCR_3_vmron_rcpt_2"/>
</dbReference>
<name>A0A8C6X756_NAJNA</name>
<dbReference type="FunFam" id="3.40.50.2300:FF:000024">
    <property type="entry name" value="Vomeronasal 2, receptor 73"/>
    <property type="match status" value="1"/>
</dbReference>
<dbReference type="OrthoDB" id="9027385at2759"/>
<dbReference type="InterPro" id="IPR000068">
    <property type="entry name" value="GPCR_3_Ca_sens_rcpt-rel"/>
</dbReference>
<evidence type="ECO:0000256" key="1">
    <source>
        <dbReference type="ARBA" id="ARBA00004651"/>
    </source>
</evidence>
<dbReference type="GeneTree" id="ENSGT00950000182788"/>
<dbReference type="PRINTS" id="PR00248">
    <property type="entry name" value="GPCRMGR"/>
</dbReference>
<evidence type="ECO:0000256" key="5">
    <source>
        <dbReference type="ARBA" id="ARBA00022729"/>
    </source>
</evidence>
<evidence type="ECO:0000313" key="14">
    <source>
        <dbReference type="Ensembl" id="ENSNNAP00000009872.1"/>
    </source>
</evidence>
<evidence type="ECO:0000256" key="12">
    <source>
        <dbReference type="SAM" id="Phobius"/>
    </source>
</evidence>
<feature type="transmembrane region" description="Helical" evidence="12">
    <location>
        <begin position="597"/>
        <end position="622"/>
    </location>
</feature>
<feature type="transmembrane region" description="Helical" evidence="12">
    <location>
        <begin position="752"/>
        <end position="776"/>
    </location>
</feature>
<dbReference type="Gene3D" id="2.10.50.30">
    <property type="entry name" value="GPCR, family 3, nine cysteines domain"/>
    <property type="match status" value="1"/>
</dbReference>
<evidence type="ECO:0000256" key="10">
    <source>
        <dbReference type="ARBA" id="ARBA00023180"/>
    </source>
</evidence>
<evidence type="ECO:0000256" key="9">
    <source>
        <dbReference type="ARBA" id="ARBA00023170"/>
    </source>
</evidence>
<evidence type="ECO:0000256" key="11">
    <source>
        <dbReference type="ARBA" id="ARBA00023224"/>
    </source>
</evidence>
<sequence length="788" mass="89480">MVSWEAVEVINQILCLYRKSDTSMNLNEINENPEILPNITLGFHIHDSYYDARMTYRTTLDLLFKSNRLMPNYKCGLEKNLMAIIGGLGSDTSSHMAEIVEFYKIPQVGSGMRKFLQILIKSLLKYLLSCLIYIGIIRLLQHFGWKWVGLFAVENESGEHFLKKIQVMLSQHGICPAFIQRISLLLPLDHIHSFNDVIKSFYIHFTDIKANIFILYGESYTLVWMISPIFLSNPEDKLNASFRKVWITTSQVDFILTGNVRTWNLQLFDGTISFQIHSGEVPAFKEFLKTIKPFWRQRDGFLKGFWEQAFDCPLNNSEASTTNPKKCTGEENLDNLPGPLFEMQMTGHSYSIYNGIYIVAHSLQALLSKESSQTAPISSRHFFQQLSRRSMSFNEKMEIAGGFDIINMITFSNKSIQRVKVGRLDPNAPERNELIINENLIAWHKDFNQVLPVSLCNQYCHPGYWKRKSEEKTFCCYDCIPCPQGKISSKTDTEDCFKCPEDQYPSKVQDQCLNKTMSFLSFEEPLGISLASAAVFFSFMTISVLGIFLKCRDTPIVKANNRDLTYTLLIALLLCFLSSLLFLGQPRKVTCLLRQPAFGIIFSVAVSCVLAKTITVVVAFMATKPGSSMRKWVGKRLAFSIVLSCSFLQAGLCVLWLATSPPFPQLDMNSLIETMILQCNEGSIFMFYCVLGYLGFLAIVSFIVAYFARNLPDTFNEAKFITFSMLVFCSVWISFVPTYLSTTGKAMVAVEIFSILSSSAGLLGCIFSPKCFIIVFKPELNTKKQLIK</sequence>
<dbReference type="InterPro" id="IPR001828">
    <property type="entry name" value="ANF_lig-bd_rcpt"/>
</dbReference>
<dbReference type="AlphaFoldDB" id="A0A8C6X756"/>
<reference evidence="14" key="1">
    <citation type="submission" date="2025-08" db="UniProtKB">
        <authorList>
            <consortium name="Ensembl"/>
        </authorList>
    </citation>
    <scope>IDENTIFICATION</scope>
</reference>
<dbReference type="GO" id="GO:0005886">
    <property type="term" value="C:plasma membrane"/>
    <property type="evidence" value="ECO:0007669"/>
    <property type="project" value="UniProtKB-SubCell"/>
</dbReference>
<feature type="transmembrane region" description="Helical" evidence="12">
    <location>
        <begin position="685"/>
        <end position="708"/>
    </location>
</feature>
<keyword evidence="11" id="KW-0807">Transducer</keyword>
<dbReference type="InterPro" id="IPR017978">
    <property type="entry name" value="GPCR_3_C"/>
</dbReference>
<keyword evidence="3" id="KW-1003">Cell membrane</keyword>
<feature type="transmembrane region" description="Helical" evidence="12">
    <location>
        <begin position="563"/>
        <end position="585"/>
    </location>
</feature>
<evidence type="ECO:0000256" key="2">
    <source>
        <dbReference type="ARBA" id="ARBA00007242"/>
    </source>
</evidence>
<comment type="subcellular location">
    <subcellularLocation>
        <location evidence="1">Cell membrane</location>
        <topology evidence="1">Multi-pass membrane protein</topology>
    </subcellularLocation>
</comment>
<keyword evidence="7" id="KW-0297">G-protein coupled receptor</keyword>
<feature type="domain" description="G-protein coupled receptors family 3 profile" evidence="13">
    <location>
        <begin position="526"/>
        <end position="788"/>
    </location>
</feature>
<dbReference type="Ensembl" id="ENSNNAT00000010342.1">
    <property type="protein sequence ID" value="ENSNNAP00000009872.1"/>
    <property type="gene ID" value="ENSNNAG00000006580.1"/>
</dbReference>
<dbReference type="Gene3D" id="3.40.50.2300">
    <property type="match status" value="2"/>
</dbReference>
<evidence type="ECO:0000256" key="7">
    <source>
        <dbReference type="ARBA" id="ARBA00023040"/>
    </source>
</evidence>
<dbReference type="GO" id="GO:0004930">
    <property type="term" value="F:G protein-coupled receptor activity"/>
    <property type="evidence" value="ECO:0007669"/>
    <property type="project" value="UniProtKB-KW"/>
</dbReference>
<evidence type="ECO:0000256" key="3">
    <source>
        <dbReference type="ARBA" id="ARBA00022475"/>
    </source>
</evidence>
<evidence type="ECO:0000256" key="8">
    <source>
        <dbReference type="ARBA" id="ARBA00023136"/>
    </source>
</evidence>
<feature type="transmembrane region" description="Helical" evidence="12">
    <location>
        <begin position="637"/>
        <end position="658"/>
    </location>
</feature>
<keyword evidence="10" id="KW-0325">Glycoprotein</keyword>
<reference evidence="14" key="2">
    <citation type="submission" date="2025-09" db="UniProtKB">
        <authorList>
            <consortium name="Ensembl"/>
        </authorList>
    </citation>
    <scope>IDENTIFICATION</scope>
</reference>
<dbReference type="PANTHER" id="PTHR24061:SF599">
    <property type="entry name" value="G-PROTEIN COUPLED RECEPTORS FAMILY 3 PROFILE DOMAIN-CONTAINING PROTEIN"/>
    <property type="match status" value="1"/>
</dbReference>
<dbReference type="Pfam" id="PF00003">
    <property type="entry name" value="7tm_3"/>
    <property type="match status" value="1"/>
</dbReference>
<evidence type="ECO:0000256" key="4">
    <source>
        <dbReference type="ARBA" id="ARBA00022692"/>
    </source>
</evidence>
<keyword evidence="5" id="KW-0732">Signal</keyword>
<keyword evidence="9" id="KW-0675">Receptor</keyword>
<accession>A0A8C6X756</accession>
<feature type="transmembrane region" description="Helical" evidence="12">
    <location>
        <begin position="526"/>
        <end position="551"/>
    </location>
</feature>
<organism evidence="14 15">
    <name type="scientific">Naja naja</name>
    <name type="common">Indian cobra</name>
    <dbReference type="NCBI Taxonomy" id="35670"/>
    <lineage>
        <taxon>Eukaryota</taxon>
        <taxon>Metazoa</taxon>
        <taxon>Chordata</taxon>
        <taxon>Craniata</taxon>
        <taxon>Vertebrata</taxon>
        <taxon>Euteleostomi</taxon>
        <taxon>Lepidosauria</taxon>
        <taxon>Squamata</taxon>
        <taxon>Bifurcata</taxon>
        <taxon>Unidentata</taxon>
        <taxon>Episquamata</taxon>
        <taxon>Toxicofera</taxon>
        <taxon>Serpentes</taxon>
        <taxon>Colubroidea</taxon>
        <taxon>Elapidae</taxon>
        <taxon>Elapinae</taxon>
        <taxon>Naja</taxon>
    </lineage>
</organism>
<keyword evidence="8 12" id="KW-0472">Membrane</keyword>
<comment type="similarity">
    <text evidence="2">Belongs to the G-protein coupled receptor 3 family.</text>
</comment>
<dbReference type="PRINTS" id="PR01535">
    <property type="entry name" value="VOMERONASL2R"/>
</dbReference>
<dbReference type="Pfam" id="PF01094">
    <property type="entry name" value="ANF_receptor"/>
    <property type="match status" value="1"/>
</dbReference>
<keyword evidence="15" id="KW-1185">Reference proteome</keyword>
<feature type="transmembrane region" description="Helical" evidence="12">
    <location>
        <begin position="720"/>
        <end position="740"/>
    </location>
</feature>
<evidence type="ECO:0000256" key="6">
    <source>
        <dbReference type="ARBA" id="ARBA00022989"/>
    </source>
</evidence>
<proteinExistence type="inferred from homology"/>
<evidence type="ECO:0000259" key="13">
    <source>
        <dbReference type="PROSITE" id="PS50259"/>
    </source>
</evidence>
<evidence type="ECO:0000313" key="15">
    <source>
        <dbReference type="Proteomes" id="UP000694559"/>
    </source>
</evidence>
<dbReference type="InterPro" id="IPR000337">
    <property type="entry name" value="GPCR_3"/>
</dbReference>
<dbReference type="PANTHER" id="PTHR24061">
    <property type="entry name" value="CALCIUM-SENSING RECEPTOR-RELATED"/>
    <property type="match status" value="1"/>
</dbReference>
<keyword evidence="4 12" id="KW-0812">Transmembrane</keyword>
<dbReference type="InterPro" id="IPR017979">
    <property type="entry name" value="GPCR_3_CS"/>
</dbReference>
<dbReference type="CDD" id="cd15283">
    <property type="entry name" value="7tmC_V2R_pheromone"/>
    <property type="match status" value="1"/>
</dbReference>
<dbReference type="Pfam" id="PF07562">
    <property type="entry name" value="NCD3G"/>
    <property type="match status" value="1"/>
</dbReference>
<protein>
    <recommendedName>
        <fullName evidence="13">G-protein coupled receptors family 3 profile domain-containing protein</fullName>
    </recommendedName>
</protein>
<dbReference type="FunFam" id="2.10.50.30:FF:000002">
    <property type="entry name" value="Vomeronasal 2 receptor, h1"/>
    <property type="match status" value="1"/>
</dbReference>
<dbReference type="InterPro" id="IPR028082">
    <property type="entry name" value="Peripla_BP_I"/>
</dbReference>